<name>A0A6J6GEI5_9ZZZZ</name>
<dbReference type="PROSITE" id="PS51186">
    <property type="entry name" value="GNAT"/>
    <property type="match status" value="1"/>
</dbReference>
<feature type="domain" description="N-acetyltransferase" evidence="1">
    <location>
        <begin position="22"/>
        <end position="157"/>
    </location>
</feature>
<dbReference type="InterPro" id="IPR000182">
    <property type="entry name" value="GNAT_dom"/>
</dbReference>
<dbReference type="GO" id="GO:0008999">
    <property type="term" value="F:protein-N-terminal-alanine acetyltransferase activity"/>
    <property type="evidence" value="ECO:0007669"/>
    <property type="project" value="TreeGrafter"/>
</dbReference>
<dbReference type="GO" id="GO:0010125">
    <property type="term" value="P:mycothiol biosynthetic process"/>
    <property type="evidence" value="ECO:0007669"/>
    <property type="project" value="TreeGrafter"/>
</dbReference>
<protein>
    <submittedName>
        <fullName evidence="2">Unannotated protein</fullName>
    </submittedName>
</protein>
<evidence type="ECO:0000259" key="1">
    <source>
        <dbReference type="PROSITE" id="PS51186"/>
    </source>
</evidence>
<dbReference type="GO" id="GO:0035447">
    <property type="term" value="F:mycothiol synthase activity"/>
    <property type="evidence" value="ECO:0007669"/>
    <property type="project" value="TreeGrafter"/>
</dbReference>
<dbReference type="InterPro" id="IPR016181">
    <property type="entry name" value="Acyl_CoA_acyltransferase"/>
</dbReference>
<dbReference type="SUPFAM" id="SSF55729">
    <property type="entry name" value="Acyl-CoA N-acyltransferases (Nat)"/>
    <property type="match status" value="1"/>
</dbReference>
<dbReference type="PANTHER" id="PTHR43617">
    <property type="entry name" value="L-AMINO ACID N-ACETYLTRANSFERASE"/>
    <property type="match status" value="1"/>
</dbReference>
<evidence type="ECO:0000313" key="2">
    <source>
        <dbReference type="EMBL" id="CAB4599671.1"/>
    </source>
</evidence>
<dbReference type="AlphaFoldDB" id="A0A6J6GEI5"/>
<gene>
    <name evidence="2" type="ORF">UFOPK1795_01099</name>
</gene>
<organism evidence="2">
    <name type="scientific">freshwater metagenome</name>
    <dbReference type="NCBI Taxonomy" id="449393"/>
    <lineage>
        <taxon>unclassified sequences</taxon>
        <taxon>metagenomes</taxon>
        <taxon>ecological metagenomes</taxon>
    </lineage>
</organism>
<proteinExistence type="predicted"/>
<dbReference type="CDD" id="cd04301">
    <property type="entry name" value="NAT_SF"/>
    <property type="match status" value="1"/>
</dbReference>
<dbReference type="InterPro" id="IPR050276">
    <property type="entry name" value="MshD_Acetyltransferase"/>
</dbReference>
<accession>A0A6J6GEI5</accession>
<sequence length="157" mass="18087">MRHILKIHRSLQGRIPDTDHGFTIETFDPERHKQAWLDLNNRIFIDHPDQGNWAMQDLENRMAEPWFDPKGFFLAVENNQLVGTCWTKIHRDLVNQEPVGELYVVGVNPDYMGHGIGRAVSIAAMNYLFSKGIRDAMLYVDADNEKGLKLYESLGFS</sequence>
<dbReference type="EMBL" id="CAEZUG010000076">
    <property type="protein sequence ID" value="CAB4599671.1"/>
    <property type="molecule type" value="Genomic_DNA"/>
</dbReference>
<dbReference type="PANTHER" id="PTHR43617:SF31">
    <property type="entry name" value="MYCOTHIOL ACETYLTRANSFERASE"/>
    <property type="match status" value="1"/>
</dbReference>
<dbReference type="Gene3D" id="3.40.630.30">
    <property type="match status" value="1"/>
</dbReference>
<reference evidence="2" key="1">
    <citation type="submission" date="2020-05" db="EMBL/GenBank/DDBJ databases">
        <authorList>
            <person name="Chiriac C."/>
            <person name="Salcher M."/>
            <person name="Ghai R."/>
            <person name="Kavagutti S V."/>
        </authorList>
    </citation>
    <scope>NUCLEOTIDE SEQUENCE</scope>
</reference>
<dbReference type="Pfam" id="PF00583">
    <property type="entry name" value="Acetyltransf_1"/>
    <property type="match status" value="1"/>
</dbReference>